<dbReference type="OrthoDB" id="6584965at2759"/>
<proteinExistence type="predicted"/>
<organism evidence="1 2">
    <name type="scientific">Thelohanellus kitauei</name>
    <name type="common">Myxosporean</name>
    <dbReference type="NCBI Taxonomy" id="669202"/>
    <lineage>
        <taxon>Eukaryota</taxon>
        <taxon>Metazoa</taxon>
        <taxon>Cnidaria</taxon>
        <taxon>Myxozoa</taxon>
        <taxon>Myxosporea</taxon>
        <taxon>Bivalvulida</taxon>
        <taxon>Platysporina</taxon>
        <taxon>Myxobolidae</taxon>
        <taxon>Thelohanellus</taxon>
    </lineage>
</organism>
<evidence type="ECO:0000313" key="2">
    <source>
        <dbReference type="Proteomes" id="UP000031668"/>
    </source>
</evidence>
<sequence>MAHLRILKRQQLCLVNTTQNPNIFSHRFLLGKELVTKTISPELKTVLDFVVNIINYMKMRPLKRRQFAKQYESMIANHVMFNSIQIYDGCHEENSCIVSVHYENMQSKIEDILKSTDKINAFRRN</sequence>
<keyword evidence="2" id="KW-1185">Reference proteome</keyword>
<dbReference type="AlphaFoldDB" id="A0A0C2N180"/>
<gene>
    <name evidence="1" type="ORF">RF11_09097</name>
</gene>
<comment type="caution">
    <text evidence="1">The sequence shown here is derived from an EMBL/GenBank/DDBJ whole genome shotgun (WGS) entry which is preliminary data.</text>
</comment>
<dbReference type="Proteomes" id="UP000031668">
    <property type="component" value="Unassembled WGS sequence"/>
</dbReference>
<protein>
    <submittedName>
        <fullName evidence="1">Uncharacterized protein</fullName>
    </submittedName>
</protein>
<accession>A0A0C2N180</accession>
<reference evidence="1 2" key="1">
    <citation type="journal article" date="2014" name="Genome Biol. Evol.">
        <title>The genome of the myxosporean Thelohanellus kitauei shows adaptations to nutrient acquisition within its fish host.</title>
        <authorList>
            <person name="Yang Y."/>
            <person name="Xiong J."/>
            <person name="Zhou Z."/>
            <person name="Huo F."/>
            <person name="Miao W."/>
            <person name="Ran C."/>
            <person name="Liu Y."/>
            <person name="Zhang J."/>
            <person name="Feng J."/>
            <person name="Wang M."/>
            <person name="Wang M."/>
            <person name="Wang L."/>
            <person name="Yao B."/>
        </authorList>
    </citation>
    <scope>NUCLEOTIDE SEQUENCE [LARGE SCALE GENOMIC DNA]</scope>
    <source>
        <strain evidence="1">Wuqing</strain>
    </source>
</reference>
<evidence type="ECO:0000313" key="1">
    <source>
        <dbReference type="EMBL" id="KII73381.1"/>
    </source>
</evidence>
<dbReference type="EMBL" id="JWZT01000858">
    <property type="protein sequence ID" value="KII73381.1"/>
    <property type="molecule type" value="Genomic_DNA"/>
</dbReference>
<name>A0A0C2N180_THEKT</name>